<organism evidence="4 5">
    <name type="scientific">Acanthosepion pharaonis</name>
    <name type="common">Pharaoh cuttlefish</name>
    <name type="synonym">Sepia pharaonis</name>
    <dbReference type="NCBI Taxonomy" id="158019"/>
    <lineage>
        <taxon>Eukaryota</taxon>
        <taxon>Metazoa</taxon>
        <taxon>Spiralia</taxon>
        <taxon>Lophotrochozoa</taxon>
        <taxon>Mollusca</taxon>
        <taxon>Cephalopoda</taxon>
        <taxon>Coleoidea</taxon>
        <taxon>Decapodiformes</taxon>
        <taxon>Sepiida</taxon>
        <taxon>Sepiina</taxon>
        <taxon>Sepiidae</taxon>
        <taxon>Acanthosepion</taxon>
    </lineage>
</organism>
<proteinExistence type="predicted"/>
<dbReference type="EMBL" id="CAHIKZ030000195">
    <property type="protein sequence ID" value="CAE1159370.1"/>
    <property type="molecule type" value="Genomic_DNA"/>
</dbReference>
<dbReference type="PANTHER" id="PTHR22957:SF168">
    <property type="entry name" value="TBC DOMAIN-CONTAINING PROTEIN KINASE-LIKE PROTEIN"/>
    <property type="match status" value="1"/>
</dbReference>
<feature type="domain" description="Rab-GAP TBC" evidence="2">
    <location>
        <begin position="148"/>
        <end position="333"/>
    </location>
</feature>
<dbReference type="SMART" id="SM00450">
    <property type="entry name" value="RHOD"/>
    <property type="match status" value="1"/>
</dbReference>
<dbReference type="Pfam" id="PF00566">
    <property type="entry name" value="RabGAP-TBC"/>
    <property type="match status" value="1"/>
</dbReference>
<evidence type="ECO:0000259" key="2">
    <source>
        <dbReference type="PROSITE" id="PS50086"/>
    </source>
</evidence>
<comment type="caution">
    <text evidence="4">The sequence shown here is derived from an EMBL/GenBank/DDBJ whole genome shotgun (WGS) entry which is preliminary data.</text>
</comment>
<evidence type="ECO:0000313" key="5">
    <source>
        <dbReference type="Proteomes" id="UP000597762"/>
    </source>
</evidence>
<dbReference type="Gene3D" id="1.10.472.80">
    <property type="entry name" value="Ypt/Rab-GAP domain of gyp1p, domain 3"/>
    <property type="match status" value="1"/>
</dbReference>
<dbReference type="SUPFAM" id="SSF47923">
    <property type="entry name" value="Ypt/Rab-GAP domain of gyp1p"/>
    <property type="match status" value="2"/>
</dbReference>
<dbReference type="PANTHER" id="PTHR22957">
    <property type="entry name" value="TBC1 DOMAIN FAMILY MEMBER GTPASE-ACTIVATING PROTEIN"/>
    <property type="match status" value="1"/>
</dbReference>
<protein>
    <submittedName>
        <fullName evidence="4">TBCK</fullName>
    </submittedName>
</protein>
<sequence>MEEVFYLWRLAGGDLESVLKRAGMIKSRPPITLLPCFVLASGEWFGQKRDQSELLDNTVIVLSQEQLRNRLKHVGEAAYYPLLEDEKETLRGLPTSPSSGDLSQTATLPLVIREKDVEYQFHRIILYERLLQGYPFKKAHIWREARIDTPPLYRAQVWAALLEVEGDITARYDSIDKETASPTDRQIEVDIPRCHQYHELLSSPEAHHKFKRILKAWVISHPEYVYWQGLDSLCAPFLALNFNNEALAFACLDAFIPKYLNKFFLKDNSPVIQEYLAVFSHLIAYHDPVLSNHLDNIGFIPDLYAIPWFLTMYAHVFPLHKIVHLWDTLLLGNSSFPLCIGVAILHQLRDQLLAFGFNDCILLFSDMPEIDIERCVQDSIKIFCSTPKSTTFRQHARPSKRNSRTDIRPNVSYYSRDYNEQPVNDLSKDSVTIEELKVDKCPRISAEDLIELGELTGPSVTRSPTKKSQNSKPKLLVLDIRSPEEFKRGTVPGGINIPFQSAFNADGTLASAQVAQTLTNHRLQVKVVVGSTVKMMSDFANNLVSLGCFHVCTLHRGIDVLRSTGLLTVPPADI</sequence>
<dbReference type="GO" id="GO:0005096">
    <property type="term" value="F:GTPase activator activity"/>
    <property type="evidence" value="ECO:0007669"/>
    <property type="project" value="UniProtKB-KW"/>
</dbReference>
<dbReference type="InterPro" id="IPR036873">
    <property type="entry name" value="Rhodanese-like_dom_sf"/>
</dbReference>
<keyword evidence="1" id="KW-0343">GTPase activation</keyword>
<dbReference type="FunFam" id="1.10.8.270:FF:000012">
    <property type="entry name" value="TBC domain-containing protein kinase-like protein-like"/>
    <property type="match status" value="1"/>
</dbReference>
<dbReference type="Gene3D" id="1.10.8.270">
    <property type="entry name" value="putative rabgap domain of human tbc1 domain family member 14 like domains"/>
    <property type="match status" value="1"/>
</dbReference>
<accession>A0A812AUH1</accession>
<evidence type="ECO:0000259" key="3">
    <source>
        <dbReference type="PROSITE" id="PS50206"/>
    </source>
</evidence>
<dbReference type="PROSITE" id="PS50086">
    <property type="entry name" value="TBC_RABGAP"/>
    <property type="match status" value="1"/>
</dbReference>
<dbReference type="AlphaFoldDB" id="A0A812AUH1"/>
<dbReference type="SMART" id="SM00164">
    <property type="entry name" value="TBC"/>
    <property type="match status" value="1"/>
</dbReference>
<gene>
    <name evidence="4" type="ORF">SPHA_5933</name>
</gene>
<dbReference type="PROSITE" id="PS50206">
    <property type="entry name" value="RHODANESE_3"/>
    <property type="match status" value="1"/>
</dbReference>
<dbReference type="InterPro" id="IPR035969">
    <property type="entry name" value="Rab-GAP_TBC_sf"/>
</dbReference>
<evidence type="ECO:0000256" key="1">
    <source>
        <dbReference type="ARBA" id="ARBA00022468"/>
    </source>
</evidence>
<feature type="domain" description="Rhodanese" evidence="3">
    <location>
        <begin position="471"/>
        <end position="570"/>
    </location>
</feature>
<dbReference type="SUPFAM" id="SSF52821">
    <property type="entry name" value="Rhodanese/Cell cycle control phosphatase"/>
    <property type="match status" value="1"/>
</dbReference>
<dbReference type="InterPro" id="IPR000195">
    <property type="entry name" value="Rab-GAP-TBC_dom"/>
</dbReference>
<reference evidence="4" key="1">
    <citation type="submission" date="2021-01" db="EMBL/GenBank/DDBJ databases">
        <authorList>
            <person name="Li R."/>
            <person name="Bekaert M."/>
        </authorList>
    </citation>
    <scope>NUCLEOTIDE SEQUENCE</scope>
    <source>
        <strain evidence="4">Farmed</strain>
    </source>
</reference>
<dbReference type="Pfam" id="PF00581">
    <property type="entry name" value="Rhodanese"/>
    <property type="match status" value="1"/>
</dbReference>
<dbReference type="Gene3D" id="3.40.250.10">
    <property type="entry name" value="Rhodanese-like domain"/>
    <property type="match status" value="1"/>
</dbReference>
<keyword evidence="5" id="KW-1185">Reference proteome</keyword>
<evidence type="ECO:0000313" key="4">
    <source>
        <dbReference type="EMBL" id="CAE1159370.1"/>
    </source>
</evidence>
<dbReference type="InterPro" id="IPR001763">
    <property type="entry name" value="Rhodanese-like_dom"/>
</dbReference>
<dbReference type="Proteomes" id="UP000597762">
    <property type="component" value="Unassembled WGS sequence"/>
</dbReference>
<dbReference type="OrthoDB" id="1668230at2759"/>
<dbReference type="FunFam" id="1.10.472.80:FF:000015">
    <property type="entry name" value="TBC domain-containing protein kinase-like protein"/>
    <property type="match status" value="1"/>
</dbReference>
<name>A0A812AUH1_ACAPH</name>